<sequence>MTSWKCRHRSMQPMRIASGGLAVVSSKTGINHARGSGMQIALLHGYKLARTVHRLRMHDPTQRRPLAELKEIHHAAHPGDSKERQQLGNQFINLIHR</sequence>
<gene>
    <name evidence="1" type="ORF">SAMN05216381_0597</name>
</gene>
<protein>
    <submittedName>
        <fullName evidence="1">Uncharacterized protein</fullName>
    </submittedName>
</protein>
<reference evidence="1 2" key="1">
    <citation type="submission" date="2016-10" db="EMBL/GenBank/DDBJ databases">
        <authorList>
            <person name="de Groot N.N."/>
        </authorList>
    </citation>
    <scope>NUCLEOTIDE SEQUENCE [LARGE SCALE GENOMIC DNA]</scope>
    <source>
        <strain evidence="1 2">LMG 25475</strain>
    </source>
</reference>
<dbReference type="Proteomes" id="UP000243378">
    <property type="component" value="Unassembled WGS sequence"/>
</dbReference>
<organism evidence="1 2">
    <name type="scientific">Phytopseudomonas seleniipraecipitans</name>
    <dbReference type="NCBI Taxonomy" id="640205"/>
    <lineage>
        <taxon>Bacteria</taxon>
        <taxon>Pseudomonadati</taxon>
        <taxon>Pseudomonadota</taxon>
        <taxon>Gammaproteobacteria</taxon>
        <taxon>Pseudomonadales</taxon>
        <taxon>Pseudomonadaceae</taxon>
        <taxon>Phytopseudomonas</taxon>
    </lineage>
</organism>
<name>A0A1G7HCX2_9GAMM</name>
<proteinExistence type="predicted"/>
<dbReference type="EMBL" id="FNBM01000001">
    <property type="protein sequence ID" value="SDE98265.1"/>
    <property type="molecule type" value="Genomic_DNA"/>
</dbReference>
<dbReference type="AlphaFoldDB" id="A0A1G7HCX2"/>
<evidence type="ECO:0000313" key="1">
    <source>
        <dbReference type="EMBL" id="SDE98265.1"/>
    </source>
</evidence>
<accession>A0A1G7HCX2</accession>
<evidence type="ECO:0000313" key="2">
    <source>
        <dbReference type="Proteomes" id="UP000243378"/>
    </source>
</evidence>